<proteinExistence type="predicted"/>
<evidence type="ECO:0000313" key="2">
    <source>
        <dbReference type="Proteomes" id="UP000654075"/>
    </source>
</evidence>
<reference evidence="1" key="1">
    <citation type="submission" date="2021-02" db="EMBL/GenBank/DDBJ databases">
        <authorList>
            <person name="Dougan E. K."/>
            <person name="Rhodes N."/>
            <person name="Thang M."/>
            <person name="Chan C."/>
        </authorList>
    </citation>
    <scope>NUCLEOTIDE SEQUENCE</scope>
</reference>
<keyword evidence="2" id="KW-1185">Reference proteome</keyword>
<dbReference type="OrthoDB" id="10267031at2759"/>
<name>A0A813GJI3_POLGL</name>
<dbReference type="Proteomes" id="UP000654075">
    <property type="component" value="Unassembled WGS sequence"/>
</dbReference>
<dbReference type="EMBL" id="CAJNNV010028956">
    <property type="protein sequence ID" value="CAE8626331.1"/>
    <property type="molecule type" value="Genomic_DNA"/>
</dbReference>
<feature type="non-terminal residue" evidence="1">
    <location>
        <position position="1"/>
    </location>
</feature>
<comment type="caution">
    <text evidence="1">The sequence shown here is derived from an EMBL/GenBank/DDBJ whole genome shotgun (WGS) entry which is preliminary data.</text>
</comment>
<protein>
    <submittedName>
        <fullName evidence="1">Uncharacterized protein</fullName>
    </submittedName>
</protein>
<accession>A0A813GJI3</accession>
<sequence length="123" mass="14182">MATYINYGEGEDDATVQGVEWLSHLLQMTKGPDAEKAFKEKFEALHAQQLEKRQYDYSPIFDLLVDYSEDLFTAIPENRPEDRLKDIESFFALVLSMLLLLEDSKHLDKSTTRLCVLFSKTAD</sequence>
<evidence type="ECO:0000313" key="1">
    <source>
        <dbReference type="EMBL" id="CAE8626331.1"/>
    </source>
</evidence>
<organism evidence="1 2">
    <name type="scientific">Polarella glacialis</name>
    <name type="common">Dinoflagellate</name>
    <dbReference type="NCBI Taxonomy" id="89957"/>
    <lineage>
        <taxon>Eukaryota</taxon>
        <taxon>Sar</taxon>
        <taxon>Alveolata</taxon>
        <taxon>Dinophyceae</taxon>
        <taxon>Suessiales</taxon>
        <taxon>Suessiaceae</taxon>
        <taxon>Polarella</taxon>
    </lineage>
</organism>
<gene>
    <name evidence="1" type="ORF">PGLA1383_LOCUS43267</name>
</gene>
<dbReference type="AlphaFoldDB" id="A0A813GJI3"/>